<reference evidence="3 4" key="2">
    <citation type="submission" date="2021-09" db="EMBL/GenBank/DDBJ databases">
        <title>Whole genome sequencing of antimicrobial-resistant bacteria isolated from aquatic animals, plants, and environment in Asia.</title>
        <authorList>
            <person name="Hirabayashi A."/>
            <person name="Suzuki M."/>
        </authorList>
    </citation>
    <scope>NUCLEOTIDE SEQUENCE [LARGE SCALE GENOMIC DNA]</scope>
    <source>
        <strain evidence="3 4">NUITM-VK2</strain>
        <plasmid evidence="3 4">pNUITM-VK2</plasmid>
    </source>
</reference>
<dbReference type="AlphaFoldDB" id="A0A1B1LQK2"/>
<keyword evidence="1" id="KW-0175">Coiled coil</keyword>
<dbReference type="RefSeq" id="WP_017900705.1">
    <property type="nucleotide sequence ID" value="NZ_AP018583.1"/>
</dbReference>
<feature type="coiled-coil region" evidence="1">
    <location>
        <begin position="262"/>
        <end position="296"/>
    </location>
</feature>
<proteinExistence type="predicted"/>
<dbReference type="EMBL" id="AP025164">
    <property type="protein sequence ID" value="BDB31021.1"/>
    <property type="molecule type" value="Genomic_DNA"/>
</dbReference>
<gene>
    <name evidence="3" type="ORF">NUITMVK2_1350</name>
</gene>
<evidence type="ECO:0000313" key="4">
    <source>
        <dbReference type="Proteomes" id="UP001319930"/>
    </source>
</evidence>
<keyword evidence="2" id="KW-0614">Plasmid</keyword>
<accession>A0A1B1LQK2</accession>
<name>A0A1B1LQK2_KLEPN</name>
<protein>
    <submittedName>
        <fullName evidence="2">Uncharacterized protein</fullName>
    </submittedName>
</protein>
<organism evidence="2">
    <name type="scientific">Klebsiella pneumoniae</name>
    <dbReference type="NCBI Taxonomy" id="573"/>
    <lineage>
        <taxon>Bacteria</taxon>
        <taxon>Pseudomonadati</taxon>
        <taxon>Pseudomonadota</taxon>
        <taxon>Gammaproteobacteria</taxon>
        <taxon>Enterobacterales</taxon>
        <taxon>Enterobacteriaceae</taxon>
        <taxon>Klebsiella/Raoultella group</taxon>
        <taxon>Klebsiella</taxon>
        <taxon>Klebsiella pneumoniae complex</taxon>
    </lineage>
</organism>
<evidence type="ECO:0000313" key="3">
    <source>
        <dbReference type="EMBL" id="BDB31021.1"/>
    </source>
</evidence>
<sequence length="357" mass="40160">MTTKLPLTDERLSTISDYFVAMEEHYSDPADRENFEIFSDAKAFLAELQQRRKAATGREPVGIKLPPKMSNDRINAHELSTGVDVWNRCIDEVAKLNGKCIPSVPSGLHPNTQKLVTEFCTELAEKLYKAQLKYGHSDNWSYANWEIECQTAFHEHIAKGDPRDVAAYCAFMWYHGWRTEVERREQVVPDEVEHVAAVLELIGGFEAADIDSDTVDLRFEIDDVDTGSDVSITEYAARGSAIIRMLAGNAPVNPDSCILEALENIQTENEVARDQLVILQLTLLKQQRKIAELESRTVKLPKPKDSDPGWKIDPEFISKVQNEIGYDDQCECWEGTPSMEVVEAVLLAAAGIKMEVE</sequence>
<reference evidence="2" key="1">
    <citation type="submission" date="2015-12" db="EMBL/GenBank/DDBJ databases">
        <title>Klebsiella pneumoniae strain KP04 plasmid pKP04VIM, complete sequence.</title>
        <authorList>
            <person name="Li R."/>
            <person name="Lin D."/>
            <person name="Chen C."/>
        </authorList>
    </citation>
    <scope>NUCLEOTIDE SEQUENCE</scope>
    <source>
        <plasmid evidence="2">pKP04VIM</plasmid>
    </source>
</reference>
<dbReference type="Proteomes" id="UP001319930">
    <property type="component" value="Plasmid pNUITM-VK2"/>
</dbReference>
<dbReference type="GeneID" id="93756897"/>
<geneLocation type="plasmid" evidence="3 4">
    <name>pNUITM-VK2</name>
</geneLocation>
<dbReference type="EMBL" id="KU318421">
    <property type="protein sequence ID" value="ANS55334.1"/>
    <property type="molecule type" value="Genomic_DNA"/>
</dbReference>
<evidence type="ECO:0000256" key="1">
    <source>
        <dbReference type="SAM" id="Coils"/>
    </source>
</evidence>
<evidence type="ECO:0000313" key="2">
    <source>
        <dbReference type="EMBL" id="ANS55334.1"/>
    </source>
</evidence>
<geneLocation type="plasmid" evidence="2">
    <name>pKP04VIM</name>
</geneLocation>